<accession>A0A8C5ZL99</accession>
<dbReference type="Proteomes" id="UP000694407">
    <property type="component" value="Unplaced"/>
</dbReference>
<evidence type="ECO:0000259" key="2">
    <source>
        <dbReference type="Pfam" id="PF00074"/>
    </source>
</evidence>
<feature type="domain" description="Ribonuclease A-domain" evidence="2">
    <location>
        <begin position="36"/>
        <end position="134"/>
    </location>
</feature>
<gene>
    <name evidence="3" type="primary">Eddm3b</name>
</gene>
<reference evidence="3" key="1">
    <citation type="submission" date="2025-08" db="UniProtKB">
        <authorList>
            <consortium name="Ensembl"/>
        </authorList>
    </citation>
    <scope>IDENTIFICATION</scope>
</reference>
<keyword evidence="1" id="KW-0812">Transmembrane</keyword>
<organism evidence="3 4">
    <name type="scientific">Marmota marmota marmota</name>
    <name type="common">Alpine marmot</name>
    <dbReference type="NCBI Taxonomy" id="9994"/>
    <lineage>
        <taxon>Eukaryota</taxon>
        <taxon>Metazoa</taxon>
        <taxon>Chordata</taxon>
        <taxon>Craniata</taxon>
        <taxon>Vertebrata</taxon>
        <taxon>Euteleostomi</taxon>
        <taxon>Mammalia</taxon>
        <taxon>Eutheria</taxon>
        <taxon>Euarchontoglires</taxon>
        <taxon>Glires</taxon>
        <taxon>Rodentia</taxon>
        <taxon>Sciuromorpha</taxon>
        <taxon>Sciuridae</taxon>
        <taxon>Xerinae</taxon>
        <taxon>Marmotini</taxon>
        <taxon>Marmota</taxon>
    </lineage>
</organism>
<dbReference type="Pfam" id="PF00074">
    <property type="entry name" value="RnaseA"/>
    <property type="match status" value="1"/>
</dbReference>
<dbReference type="InterPro" id="IPR042402">
    <property type="entry name" value="EDDM3A/EDDM3B"/>
</dbReference>
<proteinExistence type="predicted"/>
<evidence type="ECO:0000256" key="1">
    <source>
        <dbReference type="SAM" id="Phobius"/>
    </source>
</evidence>
<dbReference type="AlphaFoldDB" id="A0A8C5ZL99"/>
<feature type="transmembrane region" description="Helical" evidence="1">
    <location>
        <begin position="13"/>
        <end position="30"/>
    </location>
</feature>
<keyword evidence="1" id="KW-0472">Membrane</keyword>
<dbReference type="GeneTree" id="ENSGT00390000004706"/>
<dbReference type="PANTHER" id="PTHR16788:SF0">
    <property type="entry name" value="EPIDIDYMAL SECRETORY PROTEIN E3-BETA"/>
    <property type="match status" value="1"/>
</dbReference>
<protein>
    <submittedName>
        <fullName evidence="3">Epididymal secretory protein E3-beta-like</fullName>
    </submittedName>
</protein>
<evidence type="ECO:0000313" key="4">
    <source>
        <dbReference type="Proteomes" id="UP000694407"/>
    </source>
</evidence>
<dbReference type="Gene3D" id="3.10.130.10">
    <property type="entry name" value="Ribonuclease A-like domain"/>
    <property type="match status" value="1"/>
</dbReference>
<dbReference type="SUPFAM" id="SSF54076">
    <property type="entry name" value="RNase A-like"/>
    <property type="match status" value="1"/>
</dbReference>
<keyword evidence="1" id="KW-1133">Transmembrane helix</keyword>
<dbReference type="InterPro" id="IPR023412">
    <property type="entry name" value="RNaseA_domain"/>
</dbReference>
<evidence type="ECO:0000313" key="3">
    <source>
        <dbReference type="Ensembl" id="ENSMMMP00000016924.1"/>
    </source>
</evidence>
<sequence>VVLVTEMASSLKVWVTLLALLCLQCSLLLHSENISRKKFMEEHHLSPSQDFASYKCNNLMKKGNLSHKLSHMFIYISWYKIEHICISSKWNDRYRNTYIWAQRPIKTLTCHWEKLNNYRETRSYSHIQFHCSMDGYVDNIEDVKLIKPLFN</sequence>
<name>A0A8C5ZL99_MARMA</name>
<dbReference type="Ensembl" id="ENSMMMT00000019264.1">
    <property type="protein sequence ID" value="ENSMMMP00000016924.1"/>
    <property type="gene ID" value="ENSMMMG00000015044.1"/>
</dbReference>
<reference evidence="3" key="2">
    <citation type="submission" date="2025-09" db="UniProtKB">
        <authorList>
            <consortium name="Ensembl"/>
        </authorList>
    </citation>
    <scope>IDENTIFICATION</scope>
</reference>
<dbReference type="InterPro" id="IPR036816">
    <property type="entry name" value="RNaseA-like_dom_sf"/>
</dbReference>
<keyword evidence="4" id="KW-1185">Reference proteome</keyword>
<dbReference type="PANTHER" id="PTHR16788">
    <property type="entry name" value="EPIDIDYMAL SECRETORY PROTEIN E3 ALPHA"/>
    <property type="match status" value="1"/>
</dbReference>